<reference evidence="5" key="2">
    <citation type="submission" date="2025-08" db="UniProtKB">
        <authorList>
            <consortium name="Ensembl"/>
        </authorList>
    </citation>
    <scope>IDENTIFICATION</scope>
</reference>
<dbReference type="AlphaFoldDB" id="A0A452ET45"/>
<evidence type="ECO:0000256" key="1">
    <source>
        <dbReference type="ARBA" id="ARBA00004123"/>
    </source>
</evidence>
<name>A0A452ET45_CAPHI</name>
<evidence type="ECO:0000256" key="2">
    <source>
        <dbReference type="ARBA" id="ARBA00010744"/>
    </source>
</evidence>
<dbReference type="GO" id="GO:0005737">
    <property type="term" value="C:cytoplasm"/>
    <property type="evidence" value="ECO:0007669"/>
    <property type="project" value="TreeGrafter"/>
</dbReference>
<dbReference type="GeneTree" id="ENSGT00940000158796"/>
<evidence type="ECO:0000256" key="3">
    <source>
        <dbReference type="ARBA" id="ARBA00023242"/>
    </source>
</evidence>
<reference evidence="5" key="3">
    <citation type="submission" date="2025-09" db="UniProtKB">
        <authorList>
            <consortium name="Ensembl"/>
        </authorList>
    </citation>
    <scope>IDENTIFICATION</scope>
</reference>
<dbReference type="OMA" id="ECNIVEF"/>
<accession>A0A452ET45</accession>
<protein>
    <recommendedName>
        <fullName evidence="4">Nucleoplasmin core domain-containing protein</fullName>
    </recommendedName>
</protein>
<dbReference type="GO" id="GO:0042393">
    <property type="term" value="F:histone binding"/>
    <property type="evidence" value="ECO:0007669"/>
    <property type="project" value="TreeGrafter"/>
</dbReference>
<dbReference type="GO" id="GO:0003682">
    <property type="term" value="F:chromatin binding"/>
    <property type="evidence" value="ECO:0007669"/>
    <property type="project" value="TreeGrafter"/>
</dbReference>
<dbReference type="EMBL" id="LWLT01000030">
    <property type="status" value="NOT_ANNOTATED_CDS"/>
    <property type="molecule type" value="Genomic_DNA"/>
</dbReference>
<dbReference type="Bgee" id="ENSCHIG00000016052">
    <property type="expression patterns" value="Expressed in uterus and 1 other cell type or tissue"/>
</dbReference>
<evidence type="ECO:0000313" key="6">
    <source>
        <dbReference type="Proteomes" id="UP000291000"/>
    </source>
</evidence>
<dbReference type="SUPFAM" id="SSF69203">
    <property type="entry name" value="Nucleoplasmin-like core domain"/>
    <property type="match status" value="1"/>
</dbReference>
<feature type="domain" description="Nucleoplasmin core" evidence="4">
    <location>
        <begin position="35"/>
        <end position="125"/>
    </location>
</feature>
<dbReference type="InterPro" id="IPR004301">
    <property type="entry name" value="Nucleoplasmin"/>
</dbReference>
<dbReference type="InterPro" id="IPR036824">
    <property type="entry name" value="Nucleoplasmin_core_dom_sf"/>
</dbReference>
<dbReference type="GO" id="GO:0005730">
    <property type="term" value="C:nucleolus"/>
    <property type="evidence" value="ECO:0007669"/>
    <property type="project" value="TreeGrafter"/>
</dbReference>
<evidence type="ECO:0000259" key="4">
    <source>
        <dbReference type="Pfam" id="PF03066"/>
    </source>
</evidence>
<dbReference type="GO" id="GO:0006338">
    <property type="term" value="P:chromatin remodeling"/>
    <property type="evidence" value="ECO:0007669"/>
    <property type="project" value="TreeGrafter"/>
</dbReference>
<keyword evidence="6" id="KW-1185">Reference proteome</keyword>
<comment type="similarity">
    <text evidence="2">Belongs to the nucleoplasmin family.</text>
</comment>
<dbReference type="GO" id="GO:0003723">
    <property type="term" value="F:RNA binding"/>
    <property type="evidence" value="ECO:0007669"/>
    <property type="project" value="TreeGrafter"/>
</dbReference>
<proteinExistence type="inferred from homology"/>
<dbReference type="Proteomes" id="UP000291000">
    <property type="component" value="Chromosome 28"/>
</dbReference>
<sequence length="156" mass="16972">KAIGAAAVLVVLSQESGGWVGGRRGPGLVTMGCFFLGCELSGHTCSFSFKAEEDDTELLLALTMLCLTERIMCVNHDQEEIKVPVANLKLSCEPMFSLDDFQLQPPITFCLMSGSGPLQITGWHQIVTTKRKEEGSEEEGAELCPILPAEKQRGRL</sequence>
<evidence type="ECO:0000313" key="5">
    <source>
        <dbReference type="Ensembl" id="ENSCHIP00000015377.1"/>
    </source>
</evidence>
<dbReference type="Gene3D" id="2.60.120.340">
    <property type="entry name" value="Nucleoplasmin core domain"/>
    <property type="match status" value="1"/>
</dbReference>
<comment type="subcellular location">
    <subcellularLocation>
        <location evidence="1">Nucleus</location>
    </subcellularLocation>
</comment>
<keyword evidence="3" id="KW-0539">Nucleus</keyword>
<dbReference type="GO" id="GO:0005654">
    <property type="term" value="C:nucleoplasm"/>
    <property type="evidence" value="ECO:0007669"/>
    <property type="project" value="TreeGrafter"/>
</dbReference>
<dbReference type="Ensembl" id="ENSCHIT00000023179.1">
    <property type="protein sequence ID" value="ENSCHIP00000015377.1"/>
    <property type="gene ID" value="ENSCHIG00000016052.1"/>
</dbReference>
<dbReference type="PANTHER" id="PTHR22747:SF13">
    <property type="entry name" value="NUCLEOPLASMIN-3"/>
    <property type="match status" value="1"/>
</dbReference>
<dbReference type="Pfam" id="PF03066">
    <property type="entry name" value="Nucleoplasmin"/>
    <property type="match status" value="1"/>
</dbReference>
<dbReference type="InterPro" id="IPR024057">
    <property type="entry name" value="Nucleoplasmin_core_dom"/>
</dbReference>
<reference evidence="5 6" key="1">
    <citation type="submission" date="2016-04" db="EMBL/GenBank/DDBJ databases">
        <title>Polished mammalian reference genomes with single-molecule sequencing and chromosome conformation capture applied to the Capra hircus genome.</title>
        <authorList>
            <person name="Bickhart D.M."/>
            <person name="Koren S."/>
            <person name="Rosen B."/>
            <person name="Hastie A."/>
            <person name="Liachko I."/>
            <person name="Sullivan S.T."/>
            <person name="Burton J."/>
            <person name="Sayre B.L."/>
            <person name="Huson H.J."/>
            <person name="Lee J."/>
            <person name="Lam E."/>
            <person name="Kelley C.M."/>
            <person name="Hutchison J.L."/>
            <person name="Zhou Y."/>
            <person name="Sun J."/>
            <person name="Crisa A."/>
            <person name="Schwartz J.C."/>
            <person name="Hammond J.A."/>
            <person name="Schroeder S.G."/>
            <person name="Liu G.E."/>
            <person name="Dunham M."/>
            <person name="Shendure J."/>
            <person name="Sonstegard T.S."/>
            <person name="Phillippy A.M."/>
            <person name="Van Tassell C.P."/>
            <person name="Smith T.P."/>
        </authorList>
    </citation>
    <scope>NUCLEOTIDE SEQUENCE [LARGE SCALE GENOMIC DNA]</scope>
</reference>
<dbReference type="PANTHER" id="PTHR22747">
    <property type="entry name" value="NUCLEOPLASMIN"/>
    <property type="match status" value="1"/>
</dbReference>
<organism evidence="5 6">
    <name type="scientific">Capra hircus</name>
    <name type="common">Goat</name>
    <dbReference type="NCBI Taxonomy" id="9925"/>
    <lineage>
        <taxon>Eukaryota</taxon>
        <taxon>Metazoa</taxon>
        <taxon>Chordata</taxon>
        <taxon>Craniata</taxon>
        <taxon>Vertebrata</taxon>
        <taxon>Euteleostomi</taxon>
        <taxon>Mammalia</taxon>
        <taxon>Eutheria</taxon>
        <taxon>Laurasiatheria</taxon>
        <taxon>Artiodactyla</taxon>
        <taxon>Ruminantia</taxon>
        <taxon>Pecora</taxon>
        <taxon>Bovidae</taxon>
        <taxon>Caprinae</taxon>
        <taxon>Capra</taxon>
    </lineage>
</organism>